<evidence type="ECO:0000256" key="9">
    <source>
        <dbReference type="SAM" id="SignalP"/>
    </source>
</evidence>
<evidence type="ECO:0000256" key="1">
    <source>
        <dbReference type="ARBA" id="ARBA00001255"/>
    </source>
</evidence>
<evidence type="ECO:0000256" key="8">
    <source>
        <dbReference type="RuleBase" id="RU361168"/>
    </source>
</evidence>
<dbReference type="InterPro" id="IPR013785">
    <property type="entry name" value="Aldolase_TIM"/>
</dbReference>
<keyword evidence="12" id="KW-1185">Reference proteome</keyword>
<evidence type="ECO:0000256" key="7">
    <source>
        <dbReference type="ARBA" id="ARBA00023295"/>
    </source>
</evidence>
<evidence type="ECO:0000256" key="3">
    <source>
        <dbReference type="ARBA" id="ARBA00012755"/>
    </source>
</evidence>
<feature type="chain" id="PRO_5030578742" description="Alpha-galactosidase" evidence="9">
    <location>
        <begin position="29"/>
        <end position="400"/>
    </location>
</feature>
<dbReference type="Gene3D" id="3.20.20.70">
    <property type="entry name" value="Aldolase class I"/>
    <property type="match status" value="1"/>
</dbReference>
<dbReference type="RefSeq" id="WP_179443754.1">
    <property type="nucleotide sequence ID" value="NZ_JACBZS010000001.1"/>
</dbReference>
<dbReference type="GO" id="GO:0016052">
    <property type="term" value="P:carbohydrate catabolic process"/>
    <property type="evidence" value="ECO:0007669"/>
    <property type="project" value="UniProtKB-ARBA"/>
</dbReference>
<dbReference type="InterPro" id="IPR041233">
    <property type="entry name" value="Melibiase_C"/>
</dbReference>
<dbReference type="CDD" id="cd14792">
    <property type="entry name" value="GH27"/>
    <property type="match status" value="1"/>
</dbReference>
<dbReference type="InterPro" id="IPR017853">
    <property type="entry name" value="GH"/>
</dbReference>
<dbReference type="EC" id="3.2.1.22" evidence="3 8"/>
<comment type="catalytic activity">
    <reaction evidence="1 8">
        <text>Hydrolysis of terminal, non-reducing alpha-D-galactose residues in alpha-D-galactosides, including galactose oligosaccharides, galactomannans and galactolipids.</text>
        <dbReference type="EC" id="3.2.1.22"/>
    </reaction>
</comment>
<comment type="caution">
    <text evidence="11">The sequence shown here is derived from an EMBL/GenBank/DDBJ whole genome shotgun (WGS) entry which is preliminary data.</text>
</comment>
<dbReference type="GO" id="GO:0004557">
    <property type="term" value="F:alpha-galactosidase activity"/>
    <property type="evidence" value="ECO:0007669"/>
    <property type="project" value="UniProtKB-EC"/>
</dbReference>
<evidence type="ECO:0000313" key="11">
    <source>
        <dbReference type="EMBL" id="NYI69720.1"/>
    </source>
</evidence>
<organism evidence="11 12">
    <name type="scientific">Naumannella cuiyingiana</name>
    <dbReference type="NCBI Taxonomy" id="1347891"/>
    <lineage>
        <taxon>Bacteria</taxon>
        <taxon>Bacillati</taxon>
        <taxon>Actinomycetota</taxon>
        <taxon>Actinomycetes</taxon>
        <taxon>Propionibacteriales</taxon>
        <taxon>Propionibacteriaceae</taxon>
        <taxon>Naumannella</taxon>
    </lineage>
</organism>
<keyword evidence="6 8" id="KW-1015">Disulfide bond</keyword>
<protein>
    <recommendedName>
        <fullName evidence="3 8">Alpha-galactosidase</fullName>
        <ecNumber evidence="3 8">3.2.1.22</ecNumber>
    </recommendedName>
    <alternativeName>
        <fullName evidence="8">Melibiase</fullName>
    </alternativeName>
</protein>
<dbReference type="FunFam" id="3.20.20.70:FF:000202">
    <property type="entry name" value="Alpha-galactosidase"/>
    <property type="match status" value="1"/>
</dbReference>
<dbReference type="AlphaFoldDB" id="A0A7Z0D6B9"/>
<comment type="similarity">
    <text evidence="2 8">Belongs to the glycosyl hydrolase 27 family.</text>
</comment>
<name>A0A7Z0D6B9_9ACTN</name>
<evidence type="ECO:0000256" key="5">
    <source>
        <dbReference type="ARBA" id="ARBA00022801"/>
    </source>
</evidence>
<proteinExistence type="inferred from homology"/>
<evidence type="ECO:0000313" key="12">
    <source>
        <dbReference type="Proteomes" id="UP000527616"/>
    </source>
</evidence>
<gene>
    <name evidence="11" type="ORF">GGQ54_000280</name>
</gene>
<dbReference type="Proteomes" id="UP000527616">
    <property type="component" value="Unassembled WGS sequence"/>
</dbReference>
<dbReference type="PANTHER" id="PTHR11452:SF75">
    <property type="entry name" value="ALPHA-GALACTOSIDASE MEL1"/>
    <property type="match status" value="1"/>
</dbReference>
<dbReference type="SUPFAM" id="SSF51011">
    <property type="entry name" value="Glycosyl hydrolase domain"/>
    <property type="match status" value="1"/>
</dbReference>
<sequence>MNRCRTGLAVSLVCLITVLALPAGRAMALDNGLARTPPMGWNSWNQVKCYDVSEQVVKDAADAIVDSGLREAGYEYVVVDDCWQGGRGADGRLFSDPERFPSGIAALADYVHARGLKFGIYSVPGSLTCANTWDNYPVRGIGSLGYEQVDADAFAAWGVDYLKYDWCQAERDGIERQAAFAEMRDALAATGRPIVYSISEYGETQPWQWGPDIANLWRTTSDIAPNWSAVSSIIERQAELAPHAGPGGWNDPDMLQIGNGSLTPAENRSHFAMWAMLASPLMLGTDLTALDAETREIVANRSVIAIDQDPLGRQAERIRREAGYDVWRKELTGGRYAVALLNTGGASADLRTTFTELGVTGRYRVTDAWTGQVQGQAGGRIGTSVASHDTALYVLTPVGR</sequence>
<evidence type="ECO:0000259" key="10">
    <source>
        <dbReference type="Pfam" id="PF17801"/>
    </source>
</evidence>
<dbReference type="SUPFAM" id="SSF51445">
    <property type="entry name" value="(Trans)glycosidases"/>
    <property type="match status" value="1"/>
</dbReference>
<dbReference type="Pfam" id="PF17801">
    <property type="entry name" value="Melibiase_C"/>
    <property type="match status" value="1"/>
</dbReference>
<evidence type="ECO:0000256" key="2">
    <source>
        <dbReference type="ARBA" id="ARBA00009743"/>
    </source>
</evidence>
<dbReference type="InterPro" id="IPR002241">
    <property type="entry name" value="Glyco_hydro_27"/>
</dbReference>
<feature type="domain" description="Alpha galactosidase C-terminal" evidence="10">
    <location>
        <begin position="322"/>
        <end position="395"/>
    </location>
</feature>
<evidence type="ECO:0000256" key="4">
    <source>
        <dbReference type="ARBA" id="ARBA00022729"/>
    </source>
</evidence>
<keyword evidence="4 9" id="KW-0732">Signal</keyword>
<dbReference type="InterPro" id="IPR013780">
    <property type="entry name" value="Glyco_hydro_b"/>
</dbReference>
<reference evidence="11 12" key="1">
    <citation type="submission" date="2020-07" db="EMBL/GenBank/DDBJ databases">
        <title>Sequencing the genomes of 1000 actinobacteria strains.</title>
        <authorList>
            <person name="Klenk H.-P."/>
        </authorList>
    </citation>
    <scope>NUCLEOTIDE SEQUENCE [LARGE SCALE GENOMIC DNA]</scope>
    <source>
        <strain evidence="11 12">DSM 103164</strain>
    </source>
</reference>
<feature type="signal peptide" evidence="9">
    <location>
        <begin position="1"/>
        <end position="28"/>
    </location>
</feature>
<dbReference type="EMBL" id="JACBZS010000001">
    <property type="protein sequence ID" value="NYI69720.1"/>
    <property type="molecule type" value="Genomic_DNA"/>
</dbReference>
<dbReference type="Gene3D" id="2.60.40.1180">
    <property type="entry name" value="Golgi alpha-mannosidase II"/>
    <property type="match status" value="1"/>
</dbReference>
<dbReference type="PRINTS" id="PR00740">
    <property type="entry name" value="GLHYDRLASE27"/>
</dbReference>
<keyword evidence="7 8" id="KW-0326">Glycosidase</keyword>
<accession>A0A7Z0D6B9</accession>
<dbReference type="PANTHER" id="PTHR11452">
    <property type="entry name" value="ALPHA-GALACTOSIDASE/ALPHA-N-ACETYLGALACTOSAMINIDASE"/>
    <property type="match status" value="1"/>
</dbReference>
<dbReference type="Pfam" id="PF16499">
    <property type="entry name" value="Melibiase_2"/>
    <property type="match status" value="1"/>
</dbReference>
<keyword evidence="5 8" id="KW-0378">Hydrolase</keyword>
<evidence type="ECO:0000256" key="6">
    <source>
        <dbReference type="ARBA" id="ARBA00023157"/>
    </source>
</evidence>